<evidence type="ECO:0000313" key="2">
    <source>
        <dbReference type="EMBL" id="AWK05032.1"/>
    </source>
</evidence>
<keyword evidence="3" id="KW-1185">Reference proteome</keyword>
<reference evidence="2 3" key="1">
    <citation type="submission" date="2018-05" db="EMBL/GenBank/DDBJ databases">
        <title>Genome sequencing of Flavobacterium sp. HYN0056.</title>
        <authorList>
            <person name="Yi H."/>
            <person name="Baek C."/>
        </authorList>
    </citation>
    <scope>NUCLEOTIDE SEQUENCE [LARGE SCALE GENOMIC DNA]</scope>
    <source>
        <strain evidence="2 3">HYN0056</strain>
    </source>
</reference>
<dbReference type="OrthoDB" id="1440950at2"/>
<dbReference type="AlphaFoldDB" id="A0A2S1YLX3"/>
<feature type="transmembrane region" description="Helical" evidence="1">
    <location>
        <begin position="19"/>
        <end position="37"/>
    </location>
</feature>
<evidence type="ECO:0000313" key="3">
    <source>
        <dbReference type="Proteomes" id="UP000245250"/>
    </source>
</evidence>
<dbReference type="SUPFAM" id="SSF81324">
    <property type="entry name" value="Voltage-gated potassium channels"/>
    <property type="match status" value="1"/>
</dbReference>
<organism evidence="2 3">
    <name type="scientific">Flavobacterium crocinum</name>
    <dbReference type="NCBI Taxonomy" id="2183896"/>
    <lineage>
        <taxon>Bacteria</taxon>
        <taxon>Pseudomonadati</taxon>
        <taxon>Bacteroidota</taxon>
        <taxon>Flavobacteriia</taxon>
        <taxon>Flavobacteriales</taxon>
        <taxon>Flavobacteriaceae</taxon>
        <taxon>Flavobacterium</taxon>
    </lineage>
</organism>
<keyword evidence="1" id="KW-0472">Membrane</keyword>
<gene>
    <name evidence="2" type="ORF">HYN56_12655</name>
</gene>
<feature type="transmembrane region" description="Helical" evidence="1">
    <location>
        <begin position="114"/>
        <end position="133"/>
    </location>
</feature>
<accession>A0A2S1YLX3</accession>
<keyword evidence="1" id="KW-1133">Transmembrane helix</keyword>
<feature type="transmembrane region" description="Helical" evidence="1">
    <location>
        <begin position="72"/>
        <end position="93"/>
    </location>
</feature>
<dbReference type="EMBL" id="CP029255">
    <property type="protein sequence ID" value="AWK05032.1"/>
    <property type="molecule type" value="Genomic_DNA"/>
</dbReference>
<evidence type="ECO:0008006" key="4">
    <source>
        <dbReference type="Google" id="ProtNLM"/>
    </source>
</evidence>
<sequence>MKNGPIYIISKFLIENLKYISIVEFLKFIAVYSFFRNSNNDKKSTVERYVVDFFILLKWLLILYAMKIGLTNIYFTIFTWYLIFTNLYTYFYHHIWDKQAMNTESFLIDRVRRRFITLILSIGFSNLCFAYLFRFPYNSEFTWLQNKSSSIDAMWFSCANSLTAEYPNVTPHTTTSYHITIIQLIISFVFLTLILGKTVPQTTSPN</sequence>
<evidence type="ECO:0000256" key="1">
    <source>
        <dbReference type="SAM" id="Phobius"/>
    </source>
</evidence>
<keyword evidence="1" id="KW-0812">Transmembrane</keyword>
<dbReference type="KEGG" id="fcr:HYN56_12655"/>
<dbReference type="Proteomes" id="UP000245250">
    <property type="component" value="Chromosome"/>
</dbReference>
<proteinExistence type="predicted"/>
<dbReference type="Gene3D" id="1.10.287.70">
    <property type="match status" value="1"/>
</dbReference>
<feature type="transmembrane region" description="Helical" evidence="1">
    <location>
        <begin position="177"/>
        <end position="196"/>
    </location>
</feature>
<dbReference type="RefSeq" id="WP_109192506.1">
    <property type="nucleotide sequence ID" value="NZ_CP029255.1"/>
</dbReference>
<name>A0A2S1YLX3_9FLAO</name>
<protein>
    <recommendedName>
        <fullName evidence="4">Potassium channel domain-containing protein</fullName>
    </recommendedName>
</protein>